<reference evidence="3 4" key="1">
    <citation type="submission" date="2018-06" db="EMBL/GenBank/DDBJ databases">
        <title>Population genomics shows no distinction between pathogenic Candida krusei and environmental Pichia kudriavzevii: One species, four names.</title>
        <authorList>
            <person name="Douglass A.P."/>
            <person name="Offei B."/>
            <person name="Braun-Galleani S."/>
            <person name="Coughlan A.Y."/>
            <person name="Martos A."/>
            <person name="Ortiz-Merino R.A."/>
            <person name="Byrne K.P."/>
            <person name="Wolfe K.H."/>
        </authorList>
    </citation>
    <scope>NUCLEOTIDE SEQUENCE [LARGE SCALE GENOMIC DNA]</scope>
    <source>
        <strain evidence="3 4">CBS573</strain>
    </source>
</reference>
<dbReference type="KEGG" id="pkz:C5L36_0E04330"/>
<feature type="region of interest" description="Disordered" evidence="2">
    <location>
        <begin position="415"/>
        <end position="460"/>
    </location>
</feature>
<evidence type="ECO:0000256" key="2">
    <source>
        <dbReference type="SAM" id="MobiDB-lite"/>
    </source>
</evidence>
<feature type="compositionally biased region" description="Polar residues" evidence="2">
    <location>
        <begin position="309"/>
        <end position="320"/>
    </location>
</feature>
<feature type="compositionally biased region" description="Polar residues" evidence="2">
    <location>
        <begin position="348"/>
        <end position="363"/>
    </location>
</feature>
<keyword evidence="1" id="KW-0677">Repeat</keyword>
<dbReference type="RefSeq" id="XP_029323854.1">
    <property type="nucleotide sequence ID" value="XM_029467994.1"/>
</dbReference>
<dbReference type="EMBL" id="CP028777">
    <property type="protein sequence ID" value="AWU78378.1"/>
    <property type="molecule type" value="Genomic_DNA"/>
</dbReference>
<feature type="compositionally biased region" description="Acidic residues" evidence="2">
    <location>
        <begin position="427"/>
        <end position="445"/>
    </location>
</feature>
<dbReference type="Gene3D" id="1.25.40.10">
    <property type="entry name" value="Tetratricopeptide repeat domain"/>
    <property type="match status" value="2"/>
</dbReference>
<feature type="compositionally biased region" description="Basic and acidic residues" evidence="2">
    <location>
        <begin position="540"/>
        <end position="557"/>
    </location>
</feature>
<protein>
    <recommendedName>
        <fullName evidence="5">Activator of C kinase protein 1</fullName>
    </recommendedName>
</protein>
<feature type="region of interest" description="Disordered" evidence="2">
    <location>
        <begin position="78"/>
        <end position="183"/>
    </location>
</feature>
<proteinExistence type="predicted"/>
<evidence type="ECO:0008006" key="5">
    <source>
        <dbReference type="Google" id="ProtNLM"/>
    </source>
</evidence>
<evidence type="ECO:0000313" key="3">
    <source>
        <dbReference type="EMBL" id="AWU78378.1"/>
    </source>
</evidence>
<dbReference type="PANTHER" id="PTHR46430">
    <property type="entry name" value="PROTEIN SKT5-RELATED"/>
    <property type="match status" value="1"/>
</dbReference>
<dbReference type="InterPro" id="IPR011990">
    <property type="entry name" value="TPR-like_helical_dom_sf"/>
</dbReference>
<name>A0A2U9RBV4_PICKU</name>
<dbReference type="OrthoDB" id="272077at2759"/>
<organism evidence="3 4">
    <name type="scientific">Pichia kudriavzevii</name>
    <name type="common">Yeast</name>
    <name type="synonym">Issatchenkia orientalis</name>
    <dbReference type="NCBI Taxonomy" id="4909"/>
    <lineage>
        <taxon>Eukaryota</taxon>
        <taxon>Fungi</taxon>
        <taxon>Dikarya</taxon>
        <taxon>Ascomycota</taxon>
        <taxon>Saccharomycotina</taxon>
        <taxon>Pichiomycetes</taxon>
        <taxon>Pichiales</taxon>
        <taxon>Pichiaceae</taxon>
        <taxon>Pichia</taxon>
    </lineage>
</organism>
<feature type="region of interest" description="Disordered" evidence="2">
    <location>
        <begin position="309"/>
        <end position="403"/>
    </location>
</feature>
<dbReference type="PANTHER" id="PTHR46430:SF3">
    <property type="entry name" value="ACTIVATOR OF C KINASE PROTEIN 1"/>
    <property type="match status" value="1"/>
</dbReference>
<feature type="compositionally biased region" description="Polar residues" evidence="2">
    <location>
        <begin position="118"/>
        <end position="140"/>
    </location>
</feature>
<dbReference type="SMART" id="SM00671">
    <property type="entry name" value="SEL1"/>
    <property type="match status" value="6"/>
</dbReference>
<evidence type="ECO:0000256" key="1">
    <source>
        <dbReference type="ARBA" id="ARBA00022737"/>
    </source>
</evidence>
<keyword evidence="4" id="KW-1185">Reference proteome</keyword>
<feature type="compositionally biased region" description="Pro residues" evidence="2">
    <location>
        <begin position="230"/>
        <end position="244"/>
    </location>
</feature>
<accession>A0A2U9RBV4</accession>
<feature type="region of interest" description="Disordered" evidence="2">
    <location>
        <begin position="1"/>
        <end position="56"/>
    </location>
</feature>
<evidence type="ECO:0000313" key="4">
    <source>
        <dbReference type="Proteomes" id="UP000249293"/>
    </source>
</evidence>
<feature type="compositionally biased region" description="Low complexity" evidence="2">
    <location>
        <begin position="90"/>
        <end position="104"/>
    </location>
</feature>
<dbReference type="VEuPathDB" id="FungiDB:C5L36_0E04330"/>
<dbReference type="InterPro" id="IPR006597">
    <property type="entry name" value="Sel1-like"/>
</dbReference>
<feature type="region of interest" description="Disordered" evidence="2">
    <location>
        <begin position="481"/>
        <end position="503"/>
    </location>
</feature>
<dbReference type="AlphaFoldDB" id="A0A2U9RBV4"/>
<feature type="compositionally biased region" description="Low complexity" evidence="2">
    <location>
        <begin position="154"/>
        <end position="176"/>
    </location>
</feature>
<dbReference type="Proteomes" id="UP000249293">
    <property type="component" value="Chromosome 5"/>
</dbReference>
<feature type="region of interest" description="Disordered" evidence="2">
    <location>
        <begin position="226"/>
        <end position="291"/>
    </location>
</feature>
<feature type="compositionally biased region" description="Basic and acidic residues" evidence="2">
    <location>
        <begin position="254"/>
        <end position="265"/>
    </location>
</feature>
<gene>
    <name evidence="3" type="ORF">C5L36_0E04330</name>
</gene>
<sequence>MKKSQIRANLLNENSVFPQQSNVETPPGNSSYTQNCVYSQQDHPSGRQHYNQPQPMRYVNHPLAQNSFQEAYYQPNQPIQAHRKQRQSSRQHQQPPPHHQVQPQPQQPPLQAQPPQHIYNTGYHQGQSQGPSYVQPQVQPSIVPHSAHSSEATQQSAYHHSYQSQQSHLQPQPQIHRGSHRSHEVFPVSDEQPYYQEQRGSYSGPYQSHPHNRRSDIHEYYDEPALEPVQPTPQPPIPVAPMIPPIQNGGRIPSESHSRPLRAKDQVFTIDSDEEDDKVHKSKSKAEVDKIQLLEEKIQRLERVLALQELTSKKSSNNINHDAAESSNNDNNNNNNMKGDEVGKEAFVSSSQYVENSKGSSINGLEKLSGPPLPPPPPPEKRSLSSSPKANLFTTENSRVDSHFDASMRMSASSLIPTDKSISDQSVGDEGDLEAEYNNDDDNDEPPPSYEELEKSGSLTYSQSIYRTGFEKAGYQMDHVATPLTPKDKSKPRDESDEVDKVDDETMKFSTRLMSKRKIPSQITDDMFEKAALRISSQKDSSDINNKHEDKVPAPRVKTEKTIQTPIKMTIQEPTQEPILTKTEESVRSKARSATKPIEPSNFIKYSTPSSYETLSNGVIQPILPSKCSDSVETSISAFRRTREKALADYKQFTPSIQFNWAILLLETLSKSEVISQMTIDGKIRKNPLPFKKLKKQRLMFLSTAIKVLEKLIQVAPNDTRARLYLGDIYSGGIHPGLVERDERIGYELFFESAMQQNDPVACYRIACCLESGVGCKQDIPKSILFFEKGATLGDPSSMCQLGMMHFAGVNGCIQDVSLSISYHKQAYETLRSKSVMGSDPLISTRSFQDARGALYTLAKLHQTDSKILCLSDRSDPKTLKTIQELKDCNAWCNKGKALKYYLEAAKLGHNESQACLGYYYSQGFFPTHSFKSDKESNEGIMDPIDARKSIYWFSKAAADGHTYAALGLARWYGAGAVDSDGRVILKRDEQQAFLWGRKAADGGELVEAEFMIGVCFEQGYGVEKNLVMAANYYERSAMKGYKKAIAKLKALR</sequence>
<dbReference type="Pfam" id="PF08238">
    <property type="entry name" value="Sel1"/>
    <property type="match status" value="7"/>
</dbReference>
<dbReference type="STRING" id="4909.A0A2U9RBV4"/>
<dbReference type="InterPro" id="IPR051726">
    <property type="entry name" value="Chitin_Synth_Reg"/>
</dbReference>
<dbReference type="SUPFAM" id="SSF81901">
    <property type="entry name" value="HCP-like"/>
    <property type="match status" value="2"/>
</dbReference>
<dbReference type="GeneID" id="40386237"/>
<feature type="compositionally biased region" description="Polar residues" evidence="2">
    <location>
        <begin position="11"/>
        <end position="54"/>
    </location>
</feature>
<feature type="region of interest" description="Disordered" evidence="2">
    <location>
        <begin position="536"/>
        <end position="557"/>
    </location>
</feature>